<keyword evidence="2" id="KW-1185">Reference proteome</keyword>
<dbReference type="AlphaFoldDB" id="A0A5B7JRZ6"/>
<evidence type="ECO:0000313" key="2">
    <source>
        <dbReference type="Proteomes" id="UP000324222"/>
    </source>
</evidence>
<dbReference type="OrthoDB" id="6337346at2759"/>
<comment type="caution">
    <text evidence="1">The sequence shown here is derived from an EMBL/GenBank/DDBJ whole genome shotgun (WGS) entry which is preliminary data.</text>
</comment>
<gene>
    <name evidence="1" type="ORF">E2C01_096172</name>
</gene>
<dbReference type="Proteomes" id="UP000324222">
    <property type="component" value="Unassembled WGS sequence"/>
</dbReference>
<proteinExistence type="predicted"/>
<accession>A0A5B7JRZ6</accession>
<sequence length="102" mass="11442">MSHLHSNSRAPVVVTCGQEVSFLEFDFENPEYPEQIANDSSHCQLTVSHDCEVPICQVRLVVPTQCVLITDLDIIGRFLRHYFGQDEGEGERKHGAGIELSD</sequence>
<reference evidence="1 2" key="1">
    <citation type="submission" date="2019-05" db="EMBL/GenBank/DDBJ databases">
        <title>Another draft genome of Portunus trituberculatus and its Hox gene families provides insights of decapod evolution.</title>
        <authorList>
            <person name="Jeong J.-H."/>
            <person name="Song I."/>
            <person name="Kim S."/>
            <person name="Choi T."/>
            <person name="Kim D."/>
            <person name="Ryu S."/>
            <person name="Kim W."/>
        </authorList>
    </citation>
    <scope>NUCLEOTIDE SEQUENCE [LARGE SCALE GENOMIC DNA]</scope>
    <source>
        <tissue evidence="1">Muscle</tissue>
    </source>
</reference>
<organism evidence="1 2">
    <name type="scientific">Portunus trituberculatus</name>
    <name type="common">Swimming crab</name>
    <name type="synonym">Neptunus trituberculatus</name>
    <dbReference type="NCBI Taxonomy" id="210409"/>
    <lineage>
        <taxon>Eukaryota</taxon>
        <taxon>Metazoa</taxon>
        <taxon>Ecdysozoa</taxon>
        <taxon>Arthropoda</taxon>
        <taxon>Crustacea</taxon>
        <taxon>Multicrustacea</taxon>
        <taxon>Malacostraca</taxon>
        <taxon>Eumalacostraca</taxon>
        <taxon>Eucarida</taxon>
        <taxon>Decapoda</taxon>
        <taxon>Pleocyemata</taxon>
        <taxon>Brachyura</taxon>
        <taxon>Eubrachyura</taxon>
        <taxon>Portunoidea</taxon>
        <taxon>Portunidae</taxon>
        <taxon>Portuninae</taxon>
        <taxon>Portunus</taxon>
    </lineage>
</organism>
<dbReference type="EMBL" id="VSRR010123898">
    <property type="protein sequence ID" value="MPD00682.1"/>
    <property type="molecule type" value="Genomic_DNA"/>
</dbReference>
<evidence type="ECO:0000313" key="1">
    <source>
        <dbReference type="EMBL" id="MPD00682.1"/>
    </source>
</evidence>
<protein>
    <submittedName>
        <fullName evidence="1">Uncharacterized protein</fullName>
    </submittedName>
</protein>
<name>A0A5B7JRZ6_PORTR</name>